<name>A0ABS4QZF6_9HYPH</name>
<dbReference type="EMBL" id="JAGILA010000002">
    <property type="protein sequence ID" value="MBP2236022.1"/>
    <property type="molecule type" value="Genomic_DNA"/>
</dbReference>
<dbReference type="HAMAP" id="MF_00795">
    <property type="entry name" value="CutC"/>
    <property type="match status" value="1"/>
</dbReference>
<dbReference type="InterPro" id="IPR005627">
    <property type="entry name" value="CutC-like"/>
</dbReference>
<gene>
    <name evidence="2" type="primary">cutC</name>
    <name evidence="3" type="ORF">J2Z31_002514</name>
</gene>
<sequence>MSKILLEVCVDDAQGLAAAVEAGADRIELCSALAVGGLTPSAGLMAFAKPPPTPVYAMIRPRPGDFVFSSEELDVMRRDIDAVRAESLAGVVLGASLSDGRLDERMLTKLAGHAAGLGMTLHRAFDLVPDFEEAMAIAAELGFERILTSGGARSAPEAVDRLAQLVELAAGRLSIMPGSGINPDTIGELLPRLKVTEVHSSCSVGEPANDTRLIEMGFAPQERRRTDAATIRAMKARLGAL</sequence>
<accession>A0ABS4QZF6</accession>
<comment type="caution">
    <text evidence="3">The sequence shown here is derived from an EMBL/GenBank/DDBJ whole genome shotgun (WGS) entry which is preliminary data.</text>
</comment>
<dbReference type="Proteomes" id="UP000730739">
    <property type="component" value="Unassembled WGS sequence"/>
</dbReference>
<evidence type="ECO:0000313" key="3">
    <source>
        <dbReference type="EMBL" id="MBP2236022.1"/>
    </source>
</evidence>
<keyword evidence="2" id="KW-0963">Cytoplasm</keyword>
<keyword evidence="4" id="KW-1185">Reference proteome</keyword>
<comment type="similarity">
    <text evidence="1 2">Belongs to the CutC family.</text>
</comment>
<dbReference type="Gene3D" id="3.20.20.380">
    <property type="entry name" value="Copper homeostasis (CutC) domain"/>
    <property type="match status" value="1"/>
</dbReference>
<comment type="caution">
    <text evidence="2">Once thought to be involved in copper homeostasis, experiments in E.coli have shown this is not the case.</text>
</comment>
<dbReference type="RefSeq" id="WP_209602173.1">
    <property type="nucleotide sequence ID" value="NZ_JAGILA010000002.1"/>
</dbReference>
<proteinExistence type="inferred from homology"/>
<organism evidence="3 4">
    <name type="scientific">Sinorhizobium kostiense</name>
    <dbReference type="NCBI Taxonomy" id="76747"/>
    <lineage>
        <taxon>Bacteria</taxon>
        <taxon>Pseudomonadati</taxon>
        <taxon>Pseudomonadota</taxon>
        <taxon>Alphaproteobacteria</taxon>
        <taxon>Hyphomicrobiales</taxon>
        <taxon>Rhizobiaceae</taxon>
        <taxon>Sinorhizobium/Ensifer group</taxon>
        <taxon>Sinorhizobium</taxon>
    </lineage>
</organism>
<protein>
    <recommendedName>
        <fullName evidence="2">PF03932 family protein CutC</fullName>
    </recommendedName>
</protein>
<evidence type="ECO:0000313" key="4">
    <source>
        <dbReference type="Proteomes" id="UP000730739"/>
    </source>
</evidence>
<evidence type="ECO:0000256" key="1">
    <source>
        <dbReference type="ARBA" id="ARBA00007768"/>
    </source>
</evidence>
<dbReference type="Pfam" id="PF03932">
    <property type="entry name" value="CutC"/>
    <property type="match status" value="1"/>
</dbReference>
<dbReference type="PANTHER" id="PTHR12598">
    <property type="entry name" value="COPPER HOMEOSTASIS PROTEIN CUTC"/>
    <property type="match status" value="1"/>
</dbReference>
<evidence type="ECO:0000256" key="2">
    <source>
        <dbReference type="HAMAP-Rule" id="MF_00795"/>
    </source>
</evidence>
<reference evidence="3 4" key="1">
    <citation type="submission" date="2021-03" db="EMBL/GenBank/DDBJ databases">
        <title>Genomic Encyclopedia of Type Strains, Phase IV (KMG-IV): sequencing the most valuable type-strain genomes for metagenomic binning, comparative biology and taxonomic classification.</title>
        <authorList>
            <person name="Goeker M."/>
        </authorList>
    </citation>
    <scope>NUCLEOTIDE SEQUENCE [LARGE SCALE GENOMIC DNA]</scope>
    <source>
        <strain evidence="3 4">DSM 13372</strain>
    </source>
</reference>
<dbReference type="PANTHER" id="PTHR12598:SF0">
    <property type="entry name" value="COPPER HOMEOSTASIS PROTEIN CUTC HOMOLOG"/>
    <property type="match status" value="1"/>
</dbReference>
<dbReference type="SUPFAM" id="SSF110395">
    <property type="entry name" value="CutC-like"/>
    <property type="match status" value="1"/>
</dbReference>
<dbReference type="InterPro" id="IPR036822">
    <property type="entry name" value="CutC-like_dom_sf"/>
</dbReference>
<comment type="subcellular location">
    <subcellularLocation>
        <location evidence="2">Cytoplasm</location>
    </subcellularLocation>
</comment>